<dbReference type="EMBL" id="FOFT01000004">
    <property type="protein sequence ID" value="SER15771.1"/>
    <property type="molecule type" value="Genomic_DNA"/>
</dbReference>
<reference evidence="3" key="1">
    <citation type="submission" date="2016-10" db="EMBL/GenBank/DDBJ databases">
        <authorList>
            <person name="Varghese N."/>
            <person name="Submissions S."/>
        </authorList>
    </citation>
    <scope>NUCLEOTIDE SEQUENCE [LARGE SCALE GENOMIC DNA]</scope>
    <source>
        <strain evidence="3">CGMCC 4.578</strain>
    </source>
</reference>
<evidence type="ECO:0000313" key="2">
    <source>
        <dbReference type="EMBL" id="SER15771.1"/>
    </source>
</evidence>
<gene>
    <name evidence="2" type="ORF">SAMN05216195_104126</name>
</gene>
<keyword evidence="1" id="KW-0812">Transmembrane</keyword>
<sequence length="135" mass="14220">MLSRTVLGAVIGAVAGFGFLSTMTLTGRYCTVGSGRTLCGELPLLIPLQFLFWVVAAGMLVVAGFRLLRQRRGWWAAGTAAVLWVALVATTLYAIYEHADLYQAERGPVIATAAVVAACVAYAVAALAVGRAQRC</sequence>
<evidence type="ECO:0000313" key="3">
    <source>
        <dbReference type="Proteomes" id="UP000199028"/>
    </source>
</evidence>
<dbReference type="Proteomes" id="UP000199028">
    <property type="component" value="Unassembled WGS sequence"/>
</dbReference>
<feature type="transmembrane region" description="Helical" evidence="1">
    <location>
        <begin position="108"/>
        <end position="129"/>
    </location>
</feature>
<dbReference type="AlphaFoldDB" id="A0A1H9LWG2"/>
<keyword evidence="3" id="KW-1185">Reference proteome</keyword>
<feature type="transmembrane region" description="Helical" evidence="1">
    <location>
        <begin position="75"/>
        <end position="96"/>
    </location>
</feature>
<accession>A0A1H9LWG2</accession>
<keyword evidence="1" id="KW-0472">Membrane</keyword>
<name>A0A1H9LWG2_9PSEU</name>
<protein>
    <submittedName>
        <fullName evidence="2">Uncharacterized protein</fullName>
    </submittedName>
</protein>
<proteinExistence type="predicted"/>
<dbReference type="RefSeq" id="WP_090065387.1">
    <property type="nucleotide sequence ID" value="NZ_FOFT01000004.1"/>
</dbReference>
<keyword evidence="1" id="KW-1133">Transmembrane helix</keyword>
<evidence type="ECO:0000256" key="1">
    <source>
        <dbReference type="SAM" id="Phobius"/>
    </source>
</evidence>
<feature type="transmembrane region" description="Helical" evidence="1">
    <location>
        <begin position="50"/>
        <end position="68"/>
    </location>
</feature>
<organism evidence="2 3">
    <name type="scientific">Lentzea flaviverrucosa</name>
    <dbReference type="NCBI Taxonomy" id="200379"/>
    <lineage>
        <taxon>Bacteria</taxon>
        <taxon>Bacillati</taxon>
        <taxon>Actinomycetota</taxon>
        <taxon>Actinomycetes</taxon>
        <taxon>Pseudonocardiales</taxon>
        <taxon>Pseudonocardiaceae</taxon>
        <taxon>Lentzea</taxon>
    </lineage>
</organism>